<dbReference type="CDD" id="cd06261">
    <property type="entry name" value="TM_PBP2"/>
    <property type="match status" value="1"/>
</dbReference>
<comment type="similarity">
    <text evidence="7">Belongs to the binding-protein-dependent transport system permease family.</text>
</comment>
<evidence type="ECO:0000259" key="8">
    <source>
        <dbReference type="PROSITE" id="PS50928"/>
    </source>
</evidence>
<name>I3E6Y4_BACMT</name>
<evidence type="ECO:0000256" key="7">
    <source>
        <dbReference type="RuleBase" id="RU363032"/>
    </source>
</evidence>
<dbReference type="Pfam" id="PF00528">
    <property type="entry name" value="BPD_transp_1"/>
    <property type="match status" value="1"/>
</dbReference>
<keyword evidence="3" id="KW-1003">Cell membrane</keyword>
<keyword evidence="4 7" id="KW-0812">Transmembrane</keyword>
<comment type="subcellular location">
    <subcellularLocation>
        <location evidence="1 7">Cell membrane</location>
        <topology evidence="1 7">Multi-pass membrane protein</topology>
    </subcellularLocation>
</comment>
<dbReference type="PANTHER" id="PTHR30151:SF16">
    <property type="entry name" value="ABC TRANSPORTER PERMEASE PROTEIN"/>
    <property type="match status" value="1"/>
</dbReference>
<feature type="transmembrane region" description="Helical" evidence="7">
    <location>
        <begin position="89"/>
        <end position="110"/>
    </location>
</feature>
<keyword evidence="5 7" id="KW-1133">Transmembrane helix</keyword>
<dbReference type="STRING" id="997296.PB1_04975"/>
<feature type="domain" description="ABC transmembrane type-1" evidence="8">
    <location>
        <begin position="81"/>
        <end position="265"/>
    </location>
</feature>
<evidence type="ECO:0000256" key="4">
    <source>
        <dbReference type="ARBA" id="ARBA00022692"/>
    </source>
</evidence>
<dbReference type="GO" id="GO:0005886">
    <property type="term" value="C:plasma membrane"/>
    <property type="evidence" value="ECO:0007669"/>
    <property type="project" value="UniProtKB-SubCell"/>
</dbReference>
<feature type="transmembrane region" description="Helical" evidence="7">
    <location>
        <begin position="122"/>
        <end position="141"/>
    </location>
</feature>
<keyword evidence="10" id="KW-1185">Reference proteome</keyword>
<dbReference type="SUPFAM" id="SSF161098">
    <property type="entry name" value="MetI-like"/>
    <property type="match status" value="1"/>
</dbReference>
<keyword evidence="2 7" id="KW-0813">Transport</keyword>
<comment type="caution">
    <text evidence="9">The sequence shown here is derived from an EMBL/GenBank/DDBJ whole genome shotgun (WGS) entry which is preliminary data.</text>
</comment>
<dbReference type="OrthoDB" id="9804353at2"/>
<accession>I3E6Y4</accession>
<feature type="transmembrane region" description="Helical" evidence="7">
    <location>
        <begin position="210"/>
        <end position="231"/>
    </location>
</feature>
<dbReference type="PATRIC" id="fig|997296.3.peg.1078"/>
<dbReference type="PROSITE" id="PS50928">
    <property type="entry name" value="ABC_TM1"/>
    <property type="match status" value="1"/>
</dbReference>
<dbReference type="InterPro" id="IPR000515">
    <property type="entry name" value="MetI-like"/>
</dbReference>
<feature type="transmembrane region" description="Helical" evidence="7">
    <location>
        <begin position="147"/>
        <end position="166"/>
    </location>
</feature>
<reference evidence="9 10" key="1">
    <citation type="journal article" date="2012" name="Appl. Environ. Microbiol.">
        <title>Genome Sequence of Thermotolerant Bacillus methanolicus: Features and Regulation Related to Methylotrophy and Production of L-Lysine and L-Glutamate from Methanol.</title>
        <authorList>
            <person name="Heggeset T.M."/>
            <person name="Krog A."/>
            <person name="Balzer S."/>
            <person name="Wentzel A."/>
            <person name="Ellingsen T.E."/>
            <person name="Brautaset T."/>
        </authorList>
    </citation>
    <scope>NUCLEOTIDE SEQUENCE [LARGE SCALE GENOMIC DNA]</scope>
    <source>
        <strain evidence="9 10">PB1</strain>
    </source>
</reference>
<dbReference type="InterPro" id="IPR035906">
    <property type="entry name" value="MetI-like_sf"/>
</dbReference>
<evidence type="ECO:0000256" key="2">
    <source>
        <dbReference type="ARBA" id="ARBA00022448"/>
    </source>
</evidence>
<feature type="transmembrane region" description="Helical" evidence="7">
    <location>
        <begin position="243"/>
        <end position="264"/>
    </location>
</feature>
<proteinExistence type="inferred from homology"/>
<dbReference type="RefSeq" id="WP_003351069.1">
    <property type="nucleotide sequence ID" value="NZ_AFEU01000001.1"/>
</dbReference>
<evidence type="ECO:0000256" key="5">
    <source>
        <dbReference type="ARBA" id="ARBA00022989"/>
    </source>
</evidence>
<dbReference type="Gene3D" id="1.10.3720.10">
    <property type="entry name" value="MetI-like"/>
    <property type="match status" value="1"/>
</dbReference>
<evidence type="ECO:0000256" key="1">
    <source>
        <dbReference type="ARBA" id="ARBA00004651"/>
    </source>
</evidence>
<dbReference type="GO" id="GO:0042918">
    <property type="term" value="P:alkanesulfonate transmembrane transport"/>
    <property type="evidence" value="ECO:0007669"/>
    <property type="project" value="UniProtKB-ARBA"/>
</dbReference>
<dbReference type="AlphaFoldDB" id="I3E6Y4"/>
<dbReference type="EMBL" id="AFEU01000001">
    <property type="protein sequence ID" value="EIJ82255.1"/>
    <property type="molecule type" value="Genomic_DNA"/>
</dbReference>
<evidence type="ECO:0000313" key="9">
    <source>
        <dbReference type="EMBL" id="EIJ82255.1"/>
    </source>
</evidence>
<evidence type="ECO:0000256" key="6">
    <source>
        <dbReference type="ARBA" id="ARBA00023136"/>
    </source>
</evidence>
<dbReference type="PANTHER" id="PTHR30151">
    <property type="entry name" value="ALKANE SULFONATE ABC TRANSPORTER-RELATED, MEMBRANE SUBUNIT"/>
    <property type="match status" value="1"/>
</dbReference>
<dbReference type="FunFam" id="1.10.3720.10:FF:000003">
    <property type="entry name" value="Aliphatic sulfonate ABC transporter permease"/>
    <property type="match status" value="1"/>
</dbReference>
<organism evidence="9 10">
    <name type="scientific">Bacillus methanolicus PB1</name>
    <dbReference type="NCBI Taxonomy" id="997296"/>
    <lineage>
        <taxon>Bacteria</taxon>
        <taxon>Bacillati</taxon>
        <taxon>Bacillota</taxon>
        <taxon>Bacilli</taxon>
        <taxon>Bacillales</taxon>
        <taxon>Bacillaceae</taxon>
        <taxon>Bacillus</taxon>
    </lineage>
</organism>
<gene>
    <name evidence="9" type="ORF">PB1_04975</name>
</gene>
<protein>
    <submittedName>
        <fullName evidence="9">ABC transporter permease</fullName>
    </submittedName>
</protein>
<dbReference type="Proteomes" id="UP000010523">
    <property type="component" value="Unassembled WGS sequence"/>
</dbReference>
<keyword evidence="6 7" id="KW-0472">Membrane</keyword>
<evidence type="ECO:0000313" key="10">
    <source>
        <dbReference type="Proteomes" id="UP000010523"/>
    </source>
</evidence>
<sequence length="276" mass="30545">MSNIELTGTLQKRPSKSHSIKWFMPFLKKTMKKSIFLLLFLVFWEVLPRAGLVDRVFLPPLSEVLQTWWQLMLSGELTSHISASLVRSISGYFLAVLIGIPVGLLIGWYTLAGDLLNPVIEVFRNTAPLALLPVFTLILGIGETSKIAVVIYGCLWPILLNTTSGVRNVDPLLIKSAKSLGLSPFKIFQKVILPAAIPSIFIGLRLAASLSILVLIAAEMIGAKAGLGFLINYSQFSFQIPNMYAGIITISFIGYLINAVLIRIEKKFSNWKPQKE</sequence>
<dbReference type="eggNOG" id="COG0600">
    <property type="taxonomic scope" value="Bacteria"/>
</dbReference>
<evidence type="ECO:0000256" key="3">
    <source>
        <dbReference type="ARBA" id="ARBA00022475"/>
    </source>
</evidence>